<keyword evidence="11 14" id="KW-0408">Iron</keyword>
<keyword evidence="9" id="KW-0492">Microsome</keyword>
<dbReference type="OrthoDB" id="2789670at2759"/>
<keyword evidence="7 14" id="KW-0479">Metal-binding</keyword>
<evidence type="ECO:0000313" key="17">
    <source>
        <dbReference type="Proteomes" id="UP000625711"/>
    </source>
</evidence>
<comment type="cofactor">
    <cofactor evidence="1 14">
        <name>heme</name>
        <dbReference type="ChEBI" id="CHEBI:30413"/>
    </cofactor>
</comment>
<dbReference type="AlphaFoldDB" id="A0A834MMU6"/>
<evidence type="ECO:0000256" key="2">
    <source>
        <dbReference type="ARBA" id="ARBA00003690"/>
    </source>
</evidence>
<dbReference type="InterPro" id="IPR017972">
    <property type="entry name" value="Cyt_P450_CS"/>
</dbReference>
<proteinExistence type="inferred from homology"/>
<evidence type="ECO:0000256" key="8">
    <source>
        <dbReference type="ARBA" id="ARBA00022824"/>
    </source>
</evidence>
<keyword evidence="8" id="KW-0256">Endoplasmic reticulum</keyword>
<evidence type="ECO:0000256" key="6">
    <source>
        <dbReference type="ARBA" id="ARBA00022617"/>
    </source>
</evidence>
<evidence type="ECO:0000256" key="7">
    <source>
        <dbReference type="ARBA" id="ARBA00022723"/>
    </source>
</evidence>
<sequence length="124" mass="14745">MHIRLILELLRKWPPFVAIDRVCTKPYTIQSERPEEVNVHLKPGDLLNIPYVALHRNPLFYPNPERFDPERFNEENKSKLVTFTYMPFGTGPRICIGSRFAIVELKSLLFKLLLNFEKYYHLIE</sequence>
<dbReference type="PANTHER" id="PTHR24292:SF54">
    <property type="entry name" value="CYP9F3-RELATED"/>
    <property type="match status" value="1"/>
</dbReference>
<evidence type="ECO:0008006" key="18">
    <source>
        <dbReference type="Google" id="ProtNLM"/>
    </source>
</evidence>
<evidence type="ECO:0000256" key="15">
    <source>
        <dbReference type="RuleBase" id="RU000461"/>
    </source>
</evidence>
<evidence type="ECO:0000256" key="10">
    <source>
        <dbReference type="ARBA" id="ARBA00023002"/>
    </source>
</evidence>
<dbReference type="GO" id="GO:0004497">
    <property type="term" value="F:monooxygenase activity"/>
    <property type="evidence" value="ECO:0007669"/>
    <property type="project" value="UniProtKB-KW"/>
</dbReference>
<dbReference type="GO" id="GO:0005789">
    <property type="term" value="C:endoplasmic reticulum membrane"/>
    <property type="evidence" value="ECO:0007669"/>
    <property type="project" value="UniProtKB-SubCell"/>
</dbReference>
<evidence type="ECO:0000256" key="14">
    <source>
        <dbReference type="PIRSR" id="PIRSR602403-1"/>
    </source>
</evidence>
<dbReference type="InterPro" id="IPR001128">
    <property type="entry name" value="Cyt_P450"/>
</dbReference>
<evidence type="ECO:0000256" key="1">
    <source>
        <dbReference type="ARBA" id="ARBA00001971"/>
    </source>
</evidence>
<name>A0A834MMU6_RHYFE</name>
<keyword evidence="12 15" id="KW-0503">Monooxygenase</keyword>
<dbReference type="InterPro" id="IPR050476">
    <property type="entry name" value="Insect_CytP450_Detox"/>
</dbReference>
<dbReference type="GO" id="GO:0016705">
    <property type="term" value="F:oxidoreductase activity, acting on paired donors, with incorporation or reduction of molecular oxygen"/>
    <property type="evidence" value="ECO:0007669"/>
    <property type="project" value="InterPro"/>
</dbReference>
<evidence type="ECO:0000256" key="9">
    <source>
        <dbReference type="ARBA" id="ARBA00022848"/>
    </source>
</evidence>
<dbReference type="PANTHER" id="PTHR24292">
    <property type="entry name" value="CYTOCHROME P450"/>
    <property type="match status" value="1"/>
</dbReference>
<evidence type="ECO:0000256" key="5">
    <source>
        <dbReference type="ARBA" id="ARBA00010617"/>
    </source>
</evidence>
<dbReference type="Proteomes" id="UP000625711">
    <property type="component" value="Unassembled WGS sequence"/>
</dbReference>
<dbReference type="Pfam" id="PF00067">
    <property type="entry name" value="p450"/>
    <property type="match status" value="1"/>
</dbReference>
<evidence type="ECO:0000256" key="4">
    <source>
        <dbReference type="ARBA" id="ARBA00004406"/>
    </source>
</evidence>
<comment type="caution">
    <text evidence="16">The sequence shown here is derived from an EMBL/GenBank/DDBJ whole genome shotgun (WGS) entry which is preliminary data.</text>
</comment>
<evidence type="ECO:0000313" key="16">
    <source>
        <dbReference type="EMBL" id="KAF7286470.1"/>
    </source>
</evidence>
<dbReference type="PRINTS" id="PR00465">
    <property type="entry name" value="EP450IV"/>
</dbReference>
<feature type="binding site" description="axial binding residue" evidence="14">
    <location>
        <position position="95"/>
    </location>
    <ligand>
        <name>heme</name>
        <dbReference type="ChEBI" id="CHEBI:30413"/>
    </ligand>
    <ligandPart>
        <name>Fe</name>
        <dbReference type="ChEBI" id="CHEBI:18248"/>
    </ligandPart>
</feature>
<comment type="subcellular location">
    <subcellularLocation>
        <location evidence="4">Endoplasmic reticulum membrane</location>
        <topology evidence="4">Peripheral membrane protein</topology>
    </subcellularLocation>
    <subcellularLocation>
        <location evidence="3">Microsome membrane</location>
        <topology evidence="3">Peripheral membrane protein</topology>
    </subcellularLocation>
</comment>
<evidence type="ECO:0000256" key="3">
    <source>
        <dbReference type="ARBA" id="ARBA00004174"/>
    </source>
</evidence>
<organism evidence="16 17">
    <name type="scientific">Rhynchophorus ferrugineus</name>
    <name type="common">Red palm weevil</name>
    <name type="synonym">Curculio ferrugineus</name>
    <dbReference type="NCBI Taxonomy" id="354439"/>
    <lineage>
        <taxon>Eukaryota</taxon>
        <taxon>Metazoa</taxon>
        <taxon>Ecdysozoa</taxon>
        <taxon>Arthropoda</taxon>
        <taxon>Hexapoda</taxon>
        <taxon>Insecta</taxon>
        <taxon>Pterygota</taxon>
        <taxon>Neoptera</taxon>
        <taxon>Endopterygota</taxon>
        <taxon>Coleoptera</taxon>
        <taxon>Polyphaga</taxon>
        <taxon>Cucujiformia</taxon>
        <taxon>Curculionidae</taxon>
        <taxon>Dryophthorinae</taxon>
        <taxon>Rhynchophorus</taxon>
    </lineage>
</organism>
<accession>A0A834MMU6</accession>
<dbReference type="SUPFAM" id="SSF48264">
    <property type="entry name" value="Cytochrome P450"/>
    <property type="match status" value="1"/>
</dbReference>
<dbReference type="PRINTS" id="PR00385">
    <property type="entry name" value="P450"/>
</dbReference>
<evidence type="ECO:0000256" key="11">
    <source>
        <dbReference type="ARBA" id="ARBA00023004"/>
    </source>
</evidence>
<dbReference type="Gene3D" id="1.10.630.10">
    <property type="entry name" value="Cytochrome P450"/>
    <property type="match status" value="1"/>
</dbReference>
<dbReference type="PROSITE" id="PS00086">
    <property type="entry name" value="CYTOCHROME_P450"/>
    <property type="match status" value="1"/>
</dbReference>
<keyword evidence="10 15" id="KW-0560">Oxidoreductase</keyword>
<keyword evidence="17" id="KW-1185">Reference proteome</keyword>
<comment type="function">
    <text evidence="2">May be involved in the metabolism of insect hormones and in the breakdown of synthetic insecticides.</text>
</comment>
<evidence type="ECO:0000256" key="12">
    <source>
        <dbReference type="ARBA" id="ARBA00023033"/>
    </source>
</evidence>
<keyword evidence="6 14" id="KW-0349">Heme</keyword>
<dbReference type="GO" id="GO:0020037">
    <property type="term" value="F:heme binding"/>
    <property type="evidence" value="ECO:0007669"/>
    <property type="project" value="InterPro"/>
</dbReference>
<dbReference type="InterPro" id="IPR036396">
    <property type="entry name" value="Cyt_P450_sf"/>
</dbReference>
<dbReference type="EMBL" id="JAACXV010000025">
    <property type="protein sequence ID" value="KAF7286470.1"/>
    <property type="molecule type" value="Genomic_DNA"/>
</dbReference>
<protein>
    <recommendedName>
        <fullName evidence="18">Cytochrome P450</fullName>
    </recommendedName>
</protein>
<comment type="similarity">
    <text evidence="5 15">Belongs to the cytochrome P450 family.</text>
</comment>
<keyword evidence="13" id="KW-0472">Membrane</keyword>
<gene>
    <name evidence="16" type="ORF">GWI33_005109</name>
</gene>
<dbReference type="GO" id="GO:0005506">
    <property type="term" value="F:iron ion binding"/>
    <property type="evidence" value="ECO:0007669"/>
    <property type="project" value="InterPro"/>
</dbReference>
<dbReference type="InterPro" id="IPR002403">
    <property type="entry name" value="Cyt_P450_E_grp-IV"/>
</dbReference>
<evidence type="ECO:0000256" key="13">
    <source>
        <dbReference type="ARBA" id="ARBA00023136"/>
    </source>
</evidence>
<reference evidence="16" key="1">
    <citation type="submission" date="2020-08" db="EMBL/GenBank/DDBJ databases">
        <title>Genome sequencing and assembly of the red palm weevil Rhynchophorus ferrugineus.</title>
        <authorList>
            <person name="Dias G.B."/>
            <person name="Bergman C.M."/>
            <person name="Manee M."/>
        </authorList>
    </citation>
    <scope>NUCLEOTIDE SEQUENCE</scope>
    <source>
        <strain evidence="16">AA-2017</strain>
        <tissue evidence="16">Whole larva</tissue>
    </source>
</reference>